<gene>
    <name evidence="9" type="ORF">FG385_00200</name>
</gene>
<dbReference type="InterPro" id="IPR009100">
    <property type="entry name" value="AcylCoA_DH/oxidase_NM_dom_sf"/>
</dbReference>
<dbReference type="RefSeq" id="WP_139094512.1">
    <property type="nucleotide sequence ID" value="NZ_VDFW01000001.1"/>
</dbReference>
<dbReference type="InterPro" id="IPR006091">
    <property type="entry name" value="Acyl-CoA_Oxase/DH_mid-dom"/>
</dbReference>
<comment type="similarity">
    <text evidence="2 5">Belongs to the acyl-CoA dehydrogenase family.</text>
</comment>
<feature type="domain" description="Acyl-CoA oxidase/dehydrogenase middle" evidence="7">
    <location>
        <begin position="121"/>
        <end position="217"/>
    </location>
</feature>
<dbReference type="InterPro" id="IPR006089">
    <property type="entry name" value="Acyl-CoA_DH_CS"/>
</dbReference>
<dbReference type="Pfam" id="PF02770">
    <property type="entry name" value="Acyl-CoA_dh_M"/>
    <property type="match status" value="1"/>
</dbReference>
<dbReference type="InterPro" id="IPR009075">
    <property type="entry name" value="AcylCo_DH/oxidase_C"/>
</dbReference>
<dbReference type="PANTHER" id="PTHR43884:SF12">
    <property type="entry name" value="ISOVALERYL-COA DEHYDROGENASE, MITOCHONDRIAL-RELATED"/>
    <property type="match status" value="1"/>
</dbReference>
<protein>
    <submittedName>
        <fullName evidence="9">Acyl-CoA dehydrogenase</fullName>
    </submittedName>
</protein>
<dbReference type="InterPro" id="IPR037069">
    <property type="entry name" value="AcylCoA_DH/ox_N_sf"/>
</dbReference>
<dbReference type="Gene3D" id="2.40.110.10">
    <property type="entry name" value="Butyryl-CoA Dehydrogenase, subunit A, domain 2"/>
    <property type="match status" value="1"/>
</dbReference>
<evidence type="ECO:0000256" key="1">
    <source>
        <dbReference type="ARBA" id="ARBA00001974"/>
    </source>
</evidence>
<dbReference type="SUPFAM" id="SSF47203">
    <property type="entry name" value="Acyl-CoA dehydrogenase C-terminal domain-like"/>
    <property type="match status" value="1"/>
</dbReference>
<dbReference type="AlphaFoldDB" id="A0A5C4MBQ7"/>
<feature type="domain" description="Acyl-CoA dehydrogenase/oxidase N-terminal" evidence="8">
    <location>
        <begin position="6"/>
        <end position="116"/>
    </location>
</feature>
<evidence type="ECO:0000313" key="10">
    <source>
        <dbReference type="Proteomes" id="UP000305546"/>
    </source>
</evidence>
<feature type="domain" description="Acyl-CoA dehydrogenase/oxidase C-terminal" evidence="6">
    <location>
        <begin position="231"/>
        <end position="361"/>
    </location>
</feature>
<evidence type="ECO:0000256" key="2">
    <source>
        <dbReference type="ARBA" id="ARBA00009347"/>
    </source>
</evidence>
<evidence type="ECO:0000259" key="8">
    <source>
        <dbReference type="Pfam" id="PF02771"/>
    </source>
</evidence>
<dbReference type="EMBL" id="VDFW01000001">
    <property type="protein sequence ID" value="TNC29441.1"/>
    <property type="molecule type" value="Genomic_DNA"/>
</dbReference>
<dbReference type="GO" id="GO:0003995">
    <property type="term" value="F:acyl-CoA dehydrogenase activity"/>
    <property type="evidence" value="ECO:0007669"/>
    <property type="project" value="InterPro"/>
</dbReference>
<keyword evidence="3 5" id="KW-0285">Flavoprotein</keyword>
<dbReference type="PIRSF" id="PIRSF016578">
    <property type="entry name" value="HsaA"/>
    <property type="match status" value="1"/>
</dbReference>
<organism evidence="9 10">
    <name type="scientific">Amycolatopsis alkalitolerans</name>
    <dbReference type="NCBI Taxonomy" id="2547244"/>
    <lineage>
        <taxon>Bacteria</taxon>
        <taxon>Bacillati</taxon>
        <taxon>Actinomycetota</taxon>
        <taxon>Actinomycetes</taxon>
        <taxon>Pseudonocardiales</taxon>
        <taxon>Pseudonocardiaceae</taxon>
        <taxon>Amycolatopsis</taxon>
    </lineage>
</organism>
<evidence type="ECO:0000313" key="9">
    <source>
        <dbReference type="EMBL" id="TNC29441.1"/>
    </source>
</evidence>
<dbReference type="Pfam" id="PF02771">
    <property type="entry name" value="Acyl-CoA_dh_N"/>
    <property type="match status" value="1"/>
</dbReference>
<keyword evidence="5" id="KW-0560">Oxidoreductase</keyword>
<evidence type="ECO:0000256" key="4">
    <source>
        <dbReference type="ARBA" id="ARBA00022827"/>
    </source>
</evidence>
<dbReference type="Gene3D" id="1.20.140.10">
    <property type="entry name" value="Butyryl-CoA Dehydrogenase, subunit A, domain 3"/>
    <property type="match status" value="1"/>
</dbReference>
<comment type="caution">
    <text evidence="9">The sequence shown here is derived from an EMBL/GenBank/DDBJ whole genome shotgun (WGS) entry which is preliminary data.</text>
</comment>
<dbReference type="Proteomes" id="UP000305546">
    <property type="component" value="Unassembled WGS sequence"/>
</dbReference>
<accession>A0A5C4MBQ7</accession>
<dbReference type="Pfam" id="PF00441">
    <property type="entry name" value="Acyl-CoA_dh_1"/>
    <property type="match status" value="1"/>
</dbReference>
<dbReference type="Gene3D" id="1.10.540.10">
    <property type="entry name" value="Acyl-CoA dehydrogenase/oxidase, N-terminal domain"/>
    <property type="match status" value="1"/>
</dbReference>
<evidence type="ECO:0000256" key="5">
    <source>
        <dbReference type="RuleBase" id="RU362125"/>
    </source>
</evidence>
<dbReference type="SUPFAM" id="SSF56645">
    <property type="entry name" value="Acyl-CoA dehydrogenase NM domain-like"/>
    <property type="match status" value="1"/>
</dbReference>
<dbReference type="InterPro" id="IPR036250">
    <property type="entry name" value="AcylCo_DH-like_C"/>
</dbReference>
<dbReference type="OrthoDB" id="8876745at2"/>
<dbReference type="PROSITE" id="PS00073">
    <property type="entry name" value="ACYL_COA_DH_2"/>
    <property type="match status" value="1"/>
</dbReference>
<name>A0A5C4MBQ7_9PSEU</name>
<keyword evidence="10" id="KW-1185">Reference proteome</keyword>
<evidence type="ECO:0000256" key="3">
    <source>
        <dbReference type="ARBA" id="ARBA00022630"/>
    </source>
</evidence>
<comment type="cofactor">
    <cofactor evidence="1 5">
        <name>FAD</name>
        <dbReference type="ChEBI" id="CHEBI:57692"/>
    </cofactor>
</comment>
<evidence type="ECO:0000259" key="6">
    <source>
        <dbReference type="Pfam" id="PF00441"/>
    </source>
</evidence>
<dbReference type="PANTHER" id="PTHR43884">
    <property type="entry name" value="ACYL-COA DEHYDROGENASE"/>
    <property type="match status" value="1"/>
</dbReference>
<evidence type="ECO:0000259" key="7">
    <source>
        <dbReference type="Pfam" id="PF02770"/>
    </source>
</evidence>
<dbReference type="GO" id="GO:0050660">
    <property type="term" value="F:flavin adenine dinucleotide binding"/>
    <property type="evidence" value="ECO:0007669"/>
    <property type="project" value="InterPro"/>
</dbReference>
<proteinExistence type="inferred from homology"/>
<reference evidence="9 10" key="1">
    <citation type="submission" date="2019-06" db="EMBL/GenBank/DDBJ databases">
        <title>Amycolatopsis alkalitolerans sp. nov., isolated from Gastrodia elata Blume.</title>
        <authorList>
            <person name="Narsing Rao M.P."/>
            <person name="Li W.J."/>
        </authorList>
    </citation>
    <scope>NUCLEOTIDE SEQUENCE [LARGE SCALE GENOMIC DNA]</scope>
    <source>
        <strain evidence="9 10">SYSUP0005</strain>
    </source>
</reference>
<dbReference type="InterPro" id="IPR046373">
    <property type="entry name" value="Acyl-CoA_Oxase/DH_mid-dom_sf"/>
</dbReference>
<dbReference type="InterPro" id="IPR013786">
    <property type="entry name" value="AcylCoA_DH/ox_N"/>
</dbReference>
<sequence length="386" mass="42742">MQFDLTDEQLAIRSAVEDLCRRYPQEYWRERDANLEYPEEFVDELGKAGWLSVLVPEEYGGGGGTIGDAAVILETINRSGGTGVPAHAQMYTMGTILRHGNEEQKRSLLPRIANNEVRLQAFGVTEPDAGSDTTRIRTFARREGDEYIVNGAKVWTSRFQHSDYLLLLCRTTPYDEVEKKSDGLSVLLVDIREAGDSIKATPIRTMTAHETNEVRFVDLRVPVGNRIGEEGKGFRYILSGLNAERILVASEVLGDGFWFIDRAAGYASEREVFGRLIGQNQGVQFPIAQAYADLEAASLMRWKAAAKFEAGENPGFEANAAKLLASRATWSAANAAMDTFGGYGLAEEYGIERKFREARLPMVAPINNNLVLAYIAHAVLGMPKSY</sequence>
<keyword evidence="4 5" id="KW-0274">FAD</keyword>
<dbReference type="FunFam" id="1.20.140.10:FF:000012">
    <property type="entry name" value="Acyl-CoA dehydrogenase fadE12"/>
    <property type="match status" value="1"/>
</dbReference>